<dbReference type="InterPro" id="IPR001611">
    <property type="entry name" value="Leu-rich_rpt"/>
</dbReference>
<dbReference type="PANTHER" id="PTHR46652">
    <property type="entry name" value="LEUCINE-RICH REPEAT AND IQ DOMAIN-CONTAINING PROTEIN 1-RELATED"/>
    <property type="match status" value="1"/>
</dbReference>
<protein>
    <submittedName>
        <fullName evidence="3">Uncharacterized protein</fullName>
    </submittedName>
</protein>
<keyword evidence="1" id="KW-0433">Leucine-rich repeat</keyword>
<dbReference type="InterPro" id="IPR050836">
    <property type="entry name" value="SDS22/Internalin_LRR"/>
</dbReference>
<dbReference type="CDD" id="cd21340">
    <property type="entry name" value="PPP1R42"/>
    <property type="match status" value="1"/>
</dbReference>
<dbReference type="Pfam" id="PF12799">
    <property type="entry name" value="LRR_4"/>
    <property type="match status" value="1"/>
</dbReference>
<dbReference type="PANTHER" id="PTHR46652:SF3">
    <property type="entry name" value="LEUCINE-RICH REPEAT-CONTAINING PROTEIN 9"/>
    <property type="match status" value="1"/>
</dbReference>
<dbReference type="EMBL" id="JNBS01001070">
    <property type="protein sequence ID" value="OQS02839.1"/>
    <property type="molecule type" value="Genomic_DNA"/>
</dbReference>
<dbReference type="STRING" id="74557.A0A1V9ZXZ3"/>
<gene>
    <name evidence="3" type="ORF">THRCLA_04829</name>
</gene>
<dbReference type="AlphaFoldDB" id="A0A1V9ZXZ3"/>
<dbReference type="Gene3D" id="3.80.10.10">
    <property type="entry name" value="Ribonuclease Inhibitor"/>
    <property type="match status" value="2"/>
</dbReference>
<dbReference type="InterPro" id="IPR003591">
    <property type="entry name" value="Leu-rich_rpt_typical-subtyp"/>
</dbReference>
<evidence type="ECO:0000313" key="4">
    <source>
        <dbReference type="Proteomes" id="UP000243217"/>
    </source>
</evidence>
<name>A0A1V9ZXZ3_9STRA</name>
<proteinExistence type="predicted"/>
<keyword evidence="2" id="KW-0677">Repeat</keyword>
<accession>A0A1V9ZXZ3</accession>
<dbReference type="Proteomes" id="UP000243217">
    <property type="component" value="Unassembled WGS sequence"/>
</dbReference>
<sequence length="508" mass="58453">MAPKVVSVNDVIRAMSKGDITVTKPSDLPALKNVSTASNGELERELLHHGIHAGKSERKYQELVLGMVKDDMFWVRNYSLHPNAHRVRGWIRRHDRFRATMREMVKMIARIPDTASNQRAQLAYNLGAKFNAFLTELDDHGSFEDAELFKYFIDNIEGCWEDFEELEAQHADHSMTDQIVHRLEKLIAAQGNVSQAELVELQYNFYLFYRGSLAHLALEEKTILQKWLNLTPQEYRHFLHLSITWVDFTCFKTMADEARSVITIEMLVNATKSSVAKTESHEHFLKRLTHLSLHNKKLTKISNLDHCINLKVLYLYDNRIKCIENLSFATQLTQLHLQDNRLSCICNLDTLVNLEKLLLGGNQISRLEGLVHCTKLQELHLSNQNFTHREYFALDDEASLATLAGSLKVLNLSNCNVRRIAPLSTLYHLEQLDASRNAIVEIEDVFTLVGGLKRLRELDLTNNHVNSSPKYRENTIIFSNSSLKILDRKNVDAKQRSLMQSHLAFKHK</sequence>
<evidence type="ECO:0000313" key="3">
    <source>
        <dbReference type="EMBL" id="OQS02839.1"/>
    </source>
</evidence>
<evidence type="ECO:0000256" key="1">
    <source>
        <dbReference type="ARBA" id="ARBA00022614"/>
    </source>
</evidence>
<dbReference type="SMART" id="SM00365">
    <property type="entry name" value="LRR_SD22"/>
    <property type="match status" value="5"/>
</dbReference>
<comment type="caution">
    <text evidence="3">The sequence shown here is derived from an EMBL/GenBank/DDBJ whole genome shotgun (WGS) entry which is preliminary data.</text>
</comment>
<keyword evidence="4" id="KW-1185">Reference proteome</keyword>
<dbReference type="SMART" id="SM00369">
    <property type="entry name" value="LRR_TYP"/>
    <property type="match status" value="4"/>
</dbReference>
<dbReference type="InterPro" id="IPR025875">
    <property type="entry name" value="Leu-rich_rpt_4"/>
</dbReference>
<dbReference type="PROSITE" id="PS51450">
    <property type="entry name" value="LRR"/>
    <property type="match status" value="6"/>
</dbReference>
<dbReference type="SUPFAM" id="SSF52058">
    <property type="entry name" value="L domain-like"/>
    <property type="match status" value="1"/>
</dbReference>
<dbReference type="Gene3D" id="1.20.120.520">
    <property type="entry name" value="nmb1532 protein domain like"/>
    <property type="match status" value="1"/>
</dbReference>
<evidence type="ECO:0000256" key="2">
    <source>
        <dbReference type="ARBA" id="ARBA00022737"/>
    </source>
</evidence>
<organism evidence="3 4">
    <name type="scientific">Thraustotheca clavata</name>
    <dbReference type="NCBI Taxonomy" id="74557"/>
    <lineage>
        <taxon>Eukaryota</taxon>
        <taxon>Sar</taxon>
        <taxon>Stramenopiles</taxon>
        <taxon>Oomycota</taxon>
        <taxon>Saprolegniomycetes</taxon>
        <taxon>Saprolegniales</taxon>
        <taxon>Achlyaceae</taxon>
        <taxon>Thraustotheca</taxon>
    </lineage>
</organism>
<reference evidence="3 4" key="1">
    <citation type="journal article" date="2014" name="Genome Biol. Evol.">
        <title>The secreted proteins of Achlya hypogyna and Thraustotheca clavata identify the ancestral oomycete secretome and reveal gene acquisitions by horizontal gene transfer.</title>
        <authorList>
            <person name="Misner I."/>
            <person name="Blouin N."/>
            <person name="Leonard G."/>
            <person name="Richards T.A."/>
            <person name="Lane C.E."/>
        </authorList>
    </citation>
    <scope>NUCLEOTIDE SEQUENCE [LARGE SCALE GENOMIC DNA]</scope>
    <source>
        <strain evidence="3 4">ATCC 34112</strain>
    </source>
</reference>
<dbReference type="InterPro" id="IPR032675">
    <property type="entry name" value="LRR_dom_sf"/>
</dbReference>
<dbReference type="OrthoDB" id="58701at2759"/>